<feature type="DNA-binding region" description="TEA" evidence="2">
    <location>
        <begin position="902"/>
        <end position="971"/>
    </location>
</feature>
<feature type="compositionally biased region" description="Polar residues" evidence="3">
    <location>
        <begin position="33"/>
        <end position="48"/>
    </location>
</feature>
<feature type="compositionally biased region" description="Polar residues" evidence="3">
    <location>
        <begin position="127"/>
        <end position="154"/>
    </location>
</feature>
<name>A0A9P6CRR2_9AGAR</name>
<feature type="compositionally biased region" description="Polar residues" evidence="3">
    <location>
        <begin position="73"/>
        <end position="113"/>
    </location>
</feature>
<dbReference type="GO" id="GO:0003700">
    <property type="term" value="F:DNA-binding transcription factor activity"/>
    <property type="evidence" value="ECO:0007669"/>
    <property type="project" value="InterPro"/>
</dbReference>
<evidence type="ECO:0000256" key="1">
    <source>
        <dbReference type="ARBA" id="ARBA00008421"/>
    </source>
</evidence>
<reference evidence="5" key="1">
    <citation type="submission" date="2020-11" db="EMBL/GenBank/DDBJ databases">
        <authorList>
            <consortium name="DOE Joint Genome Institute"/>
            <person name="Ahrendt S."/>
            <person name="Riley R."/>
            <person name="Andreopoulos W."/>
            <person name="Labutti K."/>
            <person name="Pangilinan J."/>
            <person name="Ruiz-Duenas F.J."/>
            <person name="Barrasa J.M."/>
            <person name="Sanchez-Garcia M."/>
            <person name="Camarero S."/>
            <person name="Miyauchi S."/>
            <person name="Serrano A."/>
            <person name="Linde D."/>
            <person name="Babiker R."/>
            <person name="Drula E."/>
            <person name="Ayuso-Fernandez I."/>
            <person name="Pacheco R."/>
            <person name="Padilla G."/>
            <person name="Ferreira P."/>
            <person name="Barriuso J."/>
            <person name="Kellner H."/>
            <person name="Castanera R."/>
            <person name="Alfaro M."/>
            <person name="Ramirez L."/>
            <person name="Pisabarro A.G."/>
            <person name="Kuo A."/>
            <person name="Tritt A."/>
            <person name="Lipzen A."/>
            <person name="He G."/>
            <person name="Yan M."/>
            <person name="Ng V."/>
            <person name="Cullen D."/>
            <person name="Martin F."/>
            <person name="Rosso M.-N."/>
            <person name="Henrissat B."/>
            <person name="Hibbett D."/>
            <person name="Martinez A.T."/>
            <person name="Grigoriev I.V."/>
        </authorList>
    </citation>
    <scope>NUCLEOTIDE SEQUENCE</scope>
    <source>
        <strain evidence="5">CIRM-BRFM 674</strain>
    </source>
</reference>
<keyword evidence="6" id="KW-1185">Reference proteome</keyword>
<organism evidence="5 6">
    <name type="scientific">Pholiota conissans</name>
    <dbReference type="NCBI Taxonomy" id="109636"/>
    <lineage>
        <taxon>Eukaryota</taxon>
        <taxon>Fungi</taxon>
        <taxon>Dikarya</taxon>
        <taxon>Basidiomycota</taxon>
        <taxon>Agaricomycotina</taxon>
        <taxon>Agaricomycetes</taxon>
        <taxon>Agaricomycetidae</taxon>
        <taxon>Agaricales</taxon>
        <taxon>Agaricineae</taxon>
        <taxon>Strophariaceae</taxon>
        <taxon>Pholiota</taxon>
    </lineage>
</organism>
<dbReference type="PROSITE" id="PS51088">
    <property type="entry name" value="TEA_2"/>
    <property type="match status" value="1"/>
</dbReference>
<feature type="domain" description="TEA" evidence="4">
    <location>
        <begin position="902"/>
        <end position="971"/>
    </location>
</feature>
<dbReference type="Pfam" id="PF01285">
    <property type="entry name" value="TEA"/>
    <property type="match status" value="1"/>
</dbReference>
<feature type="compositionally biased region" description="Low complexity" evidence="3">
    <location>
        <begin position="50"/>
        <end position="65"/>
    </location>
</feature>
<evidence type="ECO:0000313" key="5">
    <source>
        <dbReference type="EMBL" id="KAF9471385.1"/>
    </source>
</evidence>
<feature type="region of interest" description="Disordered" evidence="3">
    <location>
        <begin position="1"/>
        <end position="154"/>
    </location>
</feature>
<dbReference type="InterPro" id="IPR038096">
    <property type="entry name" value="TEA/ATTS_sf"/>
</dbReference>
<comment type="caution">
    <text evidence="5">The sequence shown here is derived from an EMBL/GenBank/DDBJ whole genome shotgun (WGS) entry which is preliminary data.</text>
</comment>
<dbReference type="InterPro" id="IPR000818">
    <property type="entry name" value="TEA/ATTS_dom"/>
</dbReference>
<comment type="similarity">
    <text evidence="1">Belongs to the TEC1 family.</text>
</comment>
<dbReference type="OrthoDB" id="10006572at2759"/>
<evidence type="ECO:0000313" key="6">
    <source>
        <dbReference type="Proteomes" id="UP000807469"/>
    </source>
</evidence>
<evidence type="ECO:0000256" key="2">
    <source>
        <dbReference type="PROSITE-ProRule" id="PRU00505"/>
    </source>
</evidence>
<dbReference type="EMBL" id="MU155696">
    <property type="protein sequence ID" value="KAF9471385.1"/>
    <property type="molecule type" value="Genomic_DNA"/>
</dbReference>
<dbReference type="AlphaFoldDB" id="A0A9P6CRR2"/>
<gene>
    <name evidence="5" type="ORF">BDN70DRAFT_575777</name>
</gene>
<dbReference type="Gene3D" id="6.10.20.40">
    <property type="entry name" value="TEA/ATTS domain"/>
    <property type="match status" value="1"/>
</dbReference>
<accession>A0A9P6CRR2</accession>
<feature type="region of interest" description="Disordered" evidence="3">
    <location>
        <begin position="808"/>
        <end position="830"/>
    </location>
</feature>
<evidence type="ECO:0000256" key="3">
    <source>
        <dbReference type="SAM" id="MobiDB-lite"/>
    </source>
</evidence>
<proteinExistence type="inferred from homology"/>
<sequence>MGQSRKRSQSNKEKEKGKGKGKASRRSNERDVQIQTDDVTPQGQSPAPRSNESTSTQSSENSGSSFFEHISDSAITGGTFQQTNGPSNSVTIELNVNHYPPTQDSNTSQSATISQPSPPLQPSSSQNVLTGLSSSPVDARQCTSPSSDLPQQKTNYDIYKEQLELQRRGIPLWIPESNGCLPMIYQRTGVTIGDIGIVTPSGAFSFVFNICLPRDHPSQPDDLPEDFEPMSLRPRDIRKFPEFKSGSHLASKAIHKVTNDGRSTDLVFESNASEGAILTLPDGFVAHDLENLPQIQAYAAANIESWYRYINGTCGRQAKNGEIRLVIGCDKTTSWGMAVIDSPEQPTHHQLRFRPVESGTPSTSSSSPIPLHTWDYAGFVDAKVGPYPEDIALLREDDDSAAATTGKYSNQCLFIRTLNLTLRDDIFASINDELALALTKGWSSFTSTSYSSTNSSSSNINEHSCEGANQAPHGTNFGTQRGFNANIGDERVTITTSPTAKKSHPSDALNRTILDKAPGCRVAITRDEHWCSVINEDDECMPSAVQLAERVLKSYDIVQENGVAFLEHKKQNALSTSASYPVSSSDVHRSELNISHRFDGVTKPTLHIVAPDDAPDLSLYRARTEKEVRLDDGNETAISKIEDNGYKLAVEHDVLSAWKEHDLPYKGFMALKNNTTEFYGPSPAIEQLREEYPQAQQSSLRNSMEDDRLVEGIHKYQRHEVAIGDVGIVTPSDDFMSLICIDIIDWSRDFPLIGGSDTSLAFPSCASPPPALFNVSESDFSSVSGADSPKPDLRGSFLPPIISLPNYEDYPHTYPSPPPPPLEPDKDKDRRRSLDDIRFSNLRIEDEISPSPSVAYLHNRFSPWDAQNRRQEKRPLLSTELQDADFGVFQSIVKGRKSWKTLRGREVVWPPELEAALIEGLESYQPDDSRKSRLLGRLPMRNRFISDWIFEKTGKRRIIEMPDYASCPTNN</sequence>
<dbReference type="Proteomes" id="UP000807469">
    <property type="component" value="Unassembled WGS sequence"/>
</dbReference>
<protein>
    <recommendedName>
        <fullName evidence="4">TEA domain-containing protein</fullName>
    </recommendedName>
</protein>
<evidence type="ECO:0000259" key="4">
    <source>
        <dbReference type="PROSITE" id="PS51088"/>
    </source>
</evidence>